<reference evidence="19 20" key="1">
    <citation type="submission" date="2017-03" db="EMBL/GenBank/DDBJ databases">
        <title>Genome sequence of Geothermobacter sp. EPR-M, Deep-Sea Iron Reducer.</title>
        <authorList>
            <person name="Tully B."/>
            <person name="Savalia P."/>
            <person name="Abuyen K."/>
            <person name="Baughan C."/>
            <person name="Romero E."/>
            <person name="Ronkowski C."/>
            <person name="Torres B."/>
            <person name="Tremblay J."/>
            <person name="Trujillo A."/>
            <person name="Tyler M."/>
            <person name="Perez-Rodriguez I."/>
            <person name="Amend J."/>
        </authorList>
    </citation>
    <scope>NUCLEOTIDE SEQUENCE [LARGE SCALE GENOMIC DNA]</scope>
    <source>
        <strain evidence="19 20">EPR-M</strain>
    </source>
</reference>
<dbReference type="Pfam" id="PF02784">
    <property type="entry name" value="Orn_Arg_deC_N"/>
    <property type="match status" value="1"/>
</dbReference>
<dbReference type="SUPFAM" id="SSF51419">
    <property type="entry name" value="PLP-binding barrel"/>
    <property type="match status" value="1"/>
</dbReference>
<dbReference type="Pfam" id="PF17810">
    <property type="entry name" value="Arg_decarb_HB"/>
    <property type="match status" value="1"/>
</dbReference>
<dbReference type="GO" id="GO:0006527">
    <property type="term" value="P:L-arginine catabolic process"/>
    <property type="evidence" value="ECO:0007669"/>
    <property type="project" value="InterPro"/>
</dbReference>
<dbReference type="InterPro" id="IPR002985">
    <property type="entry name" value="Arg_decrbxlase"/>
</dbReference>
<dbReference type="STRING" id="1969733.B5V00_12145"/>
<dbReference type="InterPro" id="IPR000183">
    <property type="entry name" value="Orn/DAP/Arg_de-COase"/>
</dbReference>
<accession>A0A1X0Y0B1</accession>
<proteinExistence type="inferred from homology"/>
<keyword evidence="10" id="KW-0745">Spermidine biosynthesis</keyword>
<dbReference type="Gene3D" id="2.40.37.10">
    <property type="entry name" value="Lyase, Ornithine Decarboxylase, Chain A, domain 1"/>
    <property type="match status" value="1"/>
</dbReference>
<feature type="domain" description="Arginine decarboxylase C-terminal helical" evidence="18">
    <location>
        <begin position="576"/>
        <end position="629"/>
    </location>
</feature>
<dbReference type="PROSITE" id="PS00878">
    <property type="entry name" value="ODR_DC_2_1"/>
    <property type="match status" value="1"/>
</dbReference>
<keyword evidence="12" id="KW-0456">Lyase</keyword>
<evidence type="ECO:0000256" key="1">
    <source>
        <dbReference type="ARBA" id="ARBA00001933"/>
    </source>
</evidence>
<dbReference type="OrthoDB" id="9802658at2"/>
<evidence type="ECO:0000313" key="19">
    <source>
        <dbReference type="EMBL" id="ORJ58593.1"/>
    </source>
</evidence>
<dbReference type="AlphaFoldDB" id="A0A1X0Y0B1"/>
<sequence>MTDWTTDDSAELYGIRRWGNGYFDVSARGELTVRVPTADGSIQVALAEILDGVRQRDLRLPLLLRIENLLDAQITRLNEAFRNAIAEHDYPGSYRGVFPIKVNQQRQVIEEITRFGAPYRHGLEAGSKAELMIALASLPADGSLIICNGYKDREFIDLGLRARQLGFQCIFVIETPAELPVILARSRALGVEPRLGVRVKLSTTVGGHWNLTSGERSIFGLSISQLVEVVDRLREAEMLNTLRLLHCHLGSQIPQLDDIRSAAAEACRFYQELMNEGAAMEMIDFGGGLAVDYLGTGSSDSQSRDYSLAGYAAALVETVMTNLTDPDRPPTIITESGRETVAYYSLLLFNIFDVTRFDPAAEGLIPGPEAHPLLRKMASRLERIGAETPQQNYREIVACRDRLHELFTAGQLSLRDRALAQELLLAAGRRLLRQSPGQQLPADLQTLREDLAAIYYGNLSVFQSLPDHWAIGQLFPVAPIRRLAEKPQCHAVIADITCDSDGRISRFIADRGTRATLALHELAPGEDYVLATFLVGAYQETLGDLHNLFGDTDIASVRIEADGGFVITREDRGDSVADLLGYVQYDARELKARFRATAEQAVRENRINLPQRQEILACFNAGLDGYSYFET</sequence>
<evidence type="ECO:0000256" key="9">
    <source>
        <dbReference type="ARBA" id="ARBA00022898"/>
    </source>
</evidence>
<dbReference type="EMBL" id="NAAD01000015">
    <property type="protein sequence ID" value="ORJ58593.1"/>
    <property type="molecule type" value="Genomic_DNA"/>
</dbReference>
<dbReference type="SUPFAM" id="SSF50621">
    <property type="entry name" value="Alanine racemase C-terminal domain-like"/>
    <property type="match status" value="1"/>
</dbReference>
<keyword evidence="9 14" id="KW-0663">Pyridoxal phosphate</keyword>
<evidence type="ECO:0000256" key="2">
    <source>
        <dbReference type="ARBA" id="ARBA00001946"/>
    </source>
</evidence>
<dbReference type="Proteomes" id="UP000193136">
    <property type="component" value="Unassembled WGS sequence"/>
</dbReference>
<evidence type="ECO:0000256" key="7">
    <source>
        <dbReference type="ARBA" id="ARBA00022793"/>
    </source>
</evidence>
<feature type="domain" description="Orn/DAP/Arg decarboxylase 2 N-terminal" evidence="16">
    <location>
        <begin position="86"/>
        <end position="342"/>
    </location>
</feature>
<dbReference type="PRINTS" id="PR01180">
    <property type="entry name" value="ARGDCRBXLASE"/>
</dbReference>
<evidence type="ECO:0000256" key="13">
    <source>
        <dbReference type="NCBIfam" id="TIGR01273"/>
    </source>
</evidence>
<evidence type="ECO:0000259" key="18">
    <source>
        <dbReference type="Pfam" id="PF17944"/>
    </source>
</evidence>
<dbReference type="NCBIfam" id="TIGR01273">
    <property type="entry name" value="speA"/>
    <property type="match status" value="1"/>
</dbReference>
<dbReference type="CDD" id="cd06830">
    <property type="entry name" value="PLPDE_III_ADC"/>
    <property type="match status" value="1"/>
</dbReference>
<comment type="similarity">
    <text evidence="4">Belongs to the Orn/Lys/Arg decarboxylase class-II family. SpeA subfamily.</text>
</comment>
<dbReference type="RefSeq" id="WP_085011074.1">
    <property type="nucleotide sequence ID" value="NZ_NAAD01000015.1"/>
</dbReference>
<keyword evidence="11" id="KW-0620">Polyamine biosynthesis</keyword>
<evidence type="ECO:0000256" key="12">
    <source>
        <dbReference type="ARBA" id="ARBA00023239"/>
    </source>
</evidence>
<dbReference type="PANTHER" id="PTHR43295">
    <property type="entry name" value="ARGININE DECARBOXYLASE"/>
    <property type="match status" value="1"/>
</dbReference>
<comment type="cofactor">
    <cofactor evidence="2">
        <name>Mg(2+)</name>
        <dbReference type="ChEBI" id="CHEBI:18420"/>
    </cofactor>
</comment>
<evidence type="ECO:0000256" key="5">
    <source>
        <dbReference type="ARBA" id="ARBA00012426"/>
    </source>
</evidence>
<evidence type="ECO:0000256" key="4">
    <source>
        <dbReference type="ARBA" id="ARBA00008357"/>
    </source>
</evidence>
<evidence type="ECO:0000256" key="8">
    <source>
        <dbReference type="ARBA" id="ARBA00022842"/>
    </source>
</evidence>
<feature type="active site" description="Proton donor" evidence="15">
    <location>
        <position position="498"/>
    </location>
</feature>
<evidence type="ECO:0000256" key="11">
    <source>
        <dbReference type="ARBA" id="ARBA00023115"/>
    </source>
</evidence>
<evidence type="ECO:0000259" key="16">
    <source>
        <dbReference type="Pfam" id="PF02784"/>
    </source>
</evidence>
<dbReference type="PIRSF" id="PIRSF001336">
    <property type="entry name" value="Arg_decrbxlase"/>
    <property type="match status" value="1"/>
</dbReference>
<evidence type="ECO:0000256" key="10">
    <source>
        <dbReference type="ARBA" id="ARBA00023066"/>
    </source>
</evidence>
<dbReference type="GO" id="GO:0008792">
    <property type="term" value="F:arginine decarboxylase activity"/>
    <property type="evidence" value="ECO:0007669"/>
    <property type="project" value="UniProtKB-UniRule"/>
</dbReference>
<dbReference type="InterPro" id="IPR022644">
    <property type="entry name" value="De-COase2_N"/>
</dbReference>
<dbReference type="GO" id="GO:0008295">
    <property type="term" value="P:spermidine biosynthetic process"/>
    <property type="evidence" value="ECO:0007669"/>
    <property type="project" value="UniProtKB-UniRule"/>
</dbReference>
<comment type="cofactor">
    <cofactor evidence="1 14">
        <name>pyridoxal 5'-phosphate</name>
        <dbReference type="ChEBI" id="CHEBI:597326"/>
    </cofactor>
</comment>
<dbReference type="Gene3D" id="1.10.287.3440">
    <property type="match status" value="1"/>
</dbReference>
<dbReference type="Pfam" id="PF17944">
    <property type="entry name" value="Arg_decarbox_C"/>
    <property type="match status" value="1"/>
</dbReference>
<evidence type="ECO:0000256" key="6">
    <source>
        <dbReference type="ARBA" id="ARBA00022723"/>
    </source>
</evidence>
<dbReference type="NCBIfam" id="NF003763">
    <property type="entry name" value="PRK05354.1"/>
    <property type="match status" value="1"/>
</dbReference>
<dbReference type="Gene3D" id="1.20.58.930">
    <property type="match status" value="1"/>
</dbReference>
<dbReference type="EC" id="4.1.1.19" evidence="5 13"/>
<keyword evidence="8" id="KW-0460">Magnesium</keyword>
<evidence type="ECO:0000256" key="14">
    <source>
        <dbReference type="PIRSR" id="PIRSR001336-50"/>
    </source>
</evidence>
<dbReference type="InterPro" id="IPR040634">
    <property type="entry name" value="Arg_decarb_HB"/>
</dbReference>
<evidence type="ECO:0000256" key="3">
    <source>
        <dbReference type="ARBA" id="ARBA00002257"/>
    </source>
</evidence>
<name>A0A1X0Y0B1_9BACT</name>
<keyword evidence="20" id="KW-1185">Reference proteome</keyword>
<dbReference type="PRINTS" id="PR01179">
    <property type="entry name" value="ODADCRBXLASE"/>
</dbReference>
<dbReference type="InterPro" id="IPR009006">
    <property type="entry name" value="Ala_racemase/Decarboxylase_C"/>
</dbReference>
<keyword evidence="6" id="KW-0479">Metal-binding</keyword>
<evidence type="ECO:0000259" key="17">
    <source>
        <dbReference type="Pfam" id="PF17810"/>
    </source>
</evidence>
<comment type="caution">
    <text evidence="19">The sequence shown here is derived from an EMBL/GenBank/DDBJ whole genome shotgun (WGS) entry which is preliminary data.</text>
</comment>
<comment type="function">
    <text evidence="3">Catalyzes the biosynthesis of agmatine from arginine.</text>
</comment>
<dbReference type="GO" id="GO:0046872">
    <property type="term" value="F:metal ion binding"/>
    <property type="evidence" value="ECO:0007669"/>
    <property type="project" value="UniProtKB-KW"/>
</dbReference>
<gene>
    <name evidence="19" type="ORF">B5V00_12145</name>
</gene>
<evidence type="ECO:0000256" key="15">
    <source>
        <dbReference type="PIRSR" id="PIRSR600183-50"/>
    </source>
</evidence>
<feature type="modified residue" description="N6-(pyridoxal phosphate)lysine" evidence="14">
    <location>
        <position position="101"/>
    </location>
</feature>
<dbReference type="InterPro" id="IPR029066">
    <property type="entry name" value="PLP-binding_barrel"/>
</dbReference>
<evidence type="ECO:0000313" key="20">
    <source>
        <dbReference type="Proteomes" id="UP000193136"/>
    </source>
</evidence>
<keyword evidence="7" id="KW-0210">Decarboxylase</keyword>
<organism evidence="19 20">
    <name type="scientific">Geothermobacter hydrogeniphilus</name>
    <dbReference type="NCBI Taxonomy" id="1969733"/>
    <lineage>
        <taxon>Bacteria</taxon>
        <taxon>Pseudomonadati</taxon>
        <taxon>Thermodesulfobacteriota</taxon>
        <taxon>Desulfuromonadia</taxon>
        <taxon>Desulfuromonadales</taxon>
        <taxon>Geothermobacteraceae</taxon>
        <taxon>Geothermobacter</taxon>
    </lineage>
</organism>
<dbReference type="Gene3D" id="3.20.20.10">
    <property type="entry name" value="Alanine racemase"/>
    <property type="match status" value="1"/>
</dbReference>
<dbReference type="InterPro" id="IPR022653">
    <property type="entry name" value="De-COase2_pyr-phos_BS"/>
</dbReference>
<dbReference type="PANTHER" id="PTHR43295:SF9">
    <property type="entry name" value="BIOSYNTHETIC ARGININE DECARBOXYLASE"/>
    <property type="match status" value="1"/>
</dbReference>
<dbReference type="InterPro" id="IPR041128">
    <property type="entry name" value="Arg_decarbox_C"/>
</dbReference>
<protein>
    <recommendedName>
        <fullName evidence="5 13">Arginine decarboxylase</fullName>
        <ecNumber evidence="5 13">4.1.1.19</ecNumber>
    </recommendedName>
</protein>
<feature type="domain" description="Arginine decarboxylase helical bundle" evidence="17">
    <location>
        <begin position="369"/>
        <end position="437"/>
    </location>
</feature>